<comment type="caution">
    <text evidence="2">The sequence shown here is derived from an EMBL/GenBank/DDBJ whole genome shotgun (WGS) entry which is preliminary data.</text>
</comment>
<dbReference type="InterPro" id="IPR024967">
    <property type="entry name" value="DNA-bd_IS481-type"/>
</dbReference>
<evidence type="ECO:0000313" key="2">
    <source>
        <dbReference type="EMBL" id="MSS29186.1"/>
    </source>
</evidence>
<dbReference type="Proteomes" id="UP000477488">
    <property type="component" value="Unassembled WGS sequence"/>
</dbReference>
<dbReference type="EMBL" id="VUMH01000039">
    <property type="protein sequence ID" value="MSS29186.1"/>
    <property type="molecule type" value="Genomic_DNA"/>
</dbReference>
<dbReference type="AlphaFoldDB" id="A0A6L5XPZ6"/>
<evidence type="ECO:0000313" key="3">
    <source>
        <dbReference type="Proteomes" id="UP000477488"/>
    </source>
</evidence>
<gene>
    <name evidence="2" type="ORF">FYJ44_14450</name>
</gene>
<dbReference type="InterPro" id="IPR036397">
    <property type="entry name" value="RNaseH_sf"/>
</dbReference>
<sequence length="305" mass="34948">MNSHKNAKLTARGREEMIRRMSEKPAAAVAAGFGVSLRTARKWMSRYRQGGFENLADRSSRPKRCRGTLTEQDFGSILALRKERLTGDEIALRLGLCRSSVFRALRKLGCSRISSLEEKAPIQRYQWEKPGQMLHLDIKRLGKIDGVGHKKAGTRQVRRRHPGWEYLHVCVDDASRAAYTAVLPDETAESAIEFLWFAVAWYSAHGIKVERVLTDNGACYKSQKFRDACREFGIKYKRTRPYRPQTNGKAERFIRTALKEWAYAHTYTHSEKRTANLPVWTHRYNFVRPHTALGRKPPASRLSGG</sequence>
<dbReference type="SUPFAM" id="SSF46689">
    <property type="entry name" value="Homeodomain-like"/>
    <property type="match status" value="1"/>
</dbReference>
<dbReference type="GO" id="GO:0003676">
    <property type="term" value="F:nucleic acid binding"/>
    <property type="evidence" value="ECO:0007669"/>
    <property type="project" value="InterPro"/>
</dbReference>
<dbReference type="RefSeq" id="WP_128718345.1">
    <property type="nucleotide sequence ID" value="NZ_VUMH01000039.1"/>
</dbReference>
<dbReference type="SUPFAM" id="SSF53098">
    <property type="entry name" value="Ribonuclease H-like"/>
    <property type="match status" value="1"/>
</dbReference>
<name>A0A6L5XPZ6_9BACT</name>
<reference evidence="2 3" key="1">
    <citation type="submission" date="2019-09" db="EMBL/GenBank/DDBJ databases">
        <title>In-depth cultivation of the pig gut microbiome towards novel bacterial diversity and tailored functional studies.</title>
        <authorList>
            <person name="Wylensek D."/>
            <person name="Hitch T.C.A."/>
            <person name="Clavel T."/>
        </authorList>
    </citation>
    <scope>NUCLEOTIDE SEQUENCE [LARGE SCALE GENOMIC DNA]</scope>
    <source>
        <strain evidence="2 3">PG-178-WT-4</strain>
    </source>
</reference>
<dbReference type="GO" id="GO:0015074">
    <property type="term" value="P:DNA integration"/>
    <property type="evidence" value="ECO:0007669"/>
    <property type="project" value="InterPro"/>
</dbReference>
<evidence type="ECO:0000259" key="1">
    <source>
        <dbReference type="PROSITE" id="PS50994"/>
    </source>
</evidence>
<dbReference type="InterPro" id="IPR012337">
    <property type="entry name" value="RNaseH-like_sf"/>
</dbReference>
<dbReference type="Pfam" id="PF13011">
    <property type="entry name" value="LZ_Tnp_IS481"/>
    <property type="match status" value="1"/>
</dbReference>
<protein>
    <submittedName>
        <fullName evidence="2">IS481 family transposase</fullName>
    </submittedName>
</protein>
<dbReference type="InterPro" id="IPR001584">
    <property type="entry name" value="Integrase_cat-core"/>
</dbReference>
<feature type="domain" description="Integrase catalytic" evidence="1">
    <location>
        <begin position="126"/>
        <end position="305"/>
    </location>
</feature>
<accession>A0A6L5XPZ6</accession>
<dbReference type="InterPro" id="IPR047656">
    <property type="entry name" value="IS481-like_transpos"/>
</dbReference>
<dbReference type="InterPro" id="IPR009057">
    <property type="entry name" value="Homeodomain-like_sf"/>
</dbReference>
<dbReference type="Gene3D" id="3.30.420.10">
    <property type="entry name" value="Ribonuclease H-like superfamily/Ribonuclease H"/>
    <property type="match status" value="1"/>
</dbReference>
<dbReference type="NCBIfam" id="NF033577">
    <property type="entry name" value="transpos_IS481"/>
    <property type="match status" value="1"/>
</dbReference>
<proteinExistence type="predicted"/>
<organism evidence="2 3">
    <name type="scientific">Desulfovibrio porci</name>
    <dbReference type="NCBI Taxonomy" id="2605782"/>
    <lineage>
        <taxon>Bacteria</taxon>
        <taxon>Pseudomonadati</taxon>
        <taxon>Thermodesulfobacteriota</taxon>
        <taxon>Desulfovibrionia</taxon>
        <taxon>Desulfovibrionales</taxon>
        <taxon>Desulfovibrionaceae</taxon>
        <taxon>Desulfovibrio</taxon>
    </lineage>
</organism>
<dbReference type="Pfam" id="PF13683">
    <property type="entry name" value="rve_3"/>
    <property type="match status" value="1"/>
</dbReference>
<dbReference type="PROSITE" id="PS50994">
    <property type="entry name" value="INTEGRASE"/>
    <property type="match status" value="1"/>
</dbReference>
<dbReference type="PANTHER" id="PTHR35004">
    <property type="entry name" value="TRANSPOSASE RV3428C-RELATED"/>
    <property type="match status" value="1"/>
</dbReference>
<keyword evidence="3" id="KW-1185">Reference proteome</keyword>
<dbReference type="PANTHER" id="PTHR35004:SF7">
    <property type="entry name" value="INTEGRASE PROTEIN"/>
    <property type="match status" value="1"/>
</dbReference>